<organism evidence="3 4">
    <name type="scientific">Desmophyllum pertusum</name>
    <dbReference type="NCBI Taxonomy" id="174260"/>
    <lineage>
        <taxon>Eukaryota</taxon>
        <taxon>Metazoa</taxon>
        <taxon>Cnidaria</taxon>
        <taxon>Anthozoa</taxon>
        <taxon>Hexacorallia</taxon>
        <taxon>Scleractinia</taxon>
        <taxon>Caryophylliina</taxon>
        <taxon>Caryophylliidae</taxon>
        <taxon>Desmophyllum</taxon>
    </lineage>
</organism>
<evidence type="ECO:0000259" key="2">
    <source>
        <dbReference type="PROSITE" id="PS00799"/>
    </source>
</evidence>
<dbReference type="Gene3D" id="2.10.25.160">
    <property type="entry name" value="Granulin"/>
    <property type="match status" value="1"/>
</dbReference>
<dbReference type="OrthoDB" id="5949339at2759"/>
<dbReference type="Pfam" id="PF00396">
    <property type="entry name" value="Granulin"/>
    <property type="match status" value="1"/>
</dbReference>
<dbReference type="PROSITE" id="PS00799">
    <property type="entry name" value="GRANULINS"/>
    <property type="match status" value="1"/>
</dbReference>
<dbReference type="Proteomes" id="UP001163046">
    <property type="component" value="Unassembled WGS sequence"/>
</dbReference>
<accession>A0A9W9ZIJ7</accession>
<feature type="domain" description="Granulins" evidence="2">
    <location>
        <begin position="73"/>
        <end position="86"/>
    </location>
</feature>
<reference evidence="3" key="1">
    <citation type="submission" date="2023-01" db="EMBL/GenBank/DDBJ databases">
        <title>Genome assembly of the deep-sea coral Lophelia pertusa.</title>
        <authorList>
            <person name="Herrera S."/>
            <person name="Cordes E."/>
        </authorList>
    </citation>
    <scope>NUCLEOTIDE SEQUENCE</scope>
    <source>
        <strain evidence="3">USNM1676648</strain>
        <tissue evidence="3">Polyp</tissue>
    </source>
</reference>
<gene>
    <name evidence="3" type="ORF">OS493_040095</name>
</gene>
<dbReference type="SMART" id="SM00277">
    <property type="entry name" value="GRAN"/>
    <property type="match status" value="1"/>
</dbReference>
<dbReference type="InterPro" id="IPR000118">
    <property type="entry name" value="Granulin"/>
</dbReference>
<comment type="caution">
    <text evidence="3">The sequence shown here is derived from an EMBL/GenBank/DDBJ whole genome shotgun (WGS) entry which is preliminary data.</text>
</comment>
<evidence type="ECO:0000313" key="4">
    <source>
        <dbReference type="Proteomes" id="UP001163046"/>
    </source>
</evidence>
<proteinExistence type="predicted"/>
<sequence>MLLGVKDLTVDIDENLPSWKRHESLWIADKYSVPCENKSGKVVTMCPYNTTCCDDLVSNTGQGCCLVPKAVPCGDGMHCCPAGYECDPGCSIPKCSCRKMNYSLVTENGHPRSVKGQTYHEMN</sequence>
<keyword evidence="1" id="KW-1015">Disulfide bond</keyword>
<name>A0A9W9ZIJ7_9CNID</name>
<protein>
    <recommendedName>
        <fullName evidence="2">Granulins domain-containing protein</fullName>
    </recommendedName>
</protein>
<dbReference type="InterPro" id="IPR037277">
    <property type="entry name" value="Granulin_sf"/>
</dbReference>
<evidence type="ECO:0000313" key="3">
    <source>
        <dbReference type="EMBL" id="KAJ7381619.1"/>
    </source>
</evidence>
<dbReference type="AlphaFoldDB" id="A0A9W9ZIJ7"/>
<evidence type="ECO:0000256" key="1">
    <source>
        <dbReference type="ARBA" id="ARBA00023157"/>
    </source>
</evidence>
<dbReference type="EMBL" id="MU826160">
    <property type="protein sequence ID" value="KAJ7381619.1"/>
    <property type="molecule type" value="Genomic_DNA"/>
</dbReference>
<keyword evidence="4" id="KW-1185">Reference proteome</keyword>